<dbReference type="Pfam" id="PF00144">
    <property type="entry name" value="Beta-lactamase"/>
    <property type="match status" value="1"/>
</dbReference>
<dbReference type="PANTHER" id="PTHR46825:SF15">
    <property type="entry name" value="BETA-LACTAMASE-RELATED DOMAIN-CONTAINING PROTEIN"/>
    <property type="match status" value="1"/>
</dbReference>
<proteinExistence type="predicted"/>
<dbReference type="Gene3D" id="2.40.128.600">
    <property type="match status" value="1"/>
</dbReference>
<keyword evidence="5" id="KW-1185">Reference proteome</keyword>
<dbReference type="PROSITE" id="PS51257">
    <property type="entry name" value="PROKAR_LIPOPROTEIN"/>
    <property type="match status" value="1"/>
</dbReference>
<feature type="domain" description="Peptidase S12 Pab87-related C-terminal" evidence="3">
    <location>
        <begin position="429"/>
        <end position="509"/>
    </location>
</feature>
<evidence type="ECO:0000259" key="2">
    <source>
        <dbReference type="Pfam" id="PF00144"/>
    </source>
</evidence>
<dbReference type="InterPro" id="IPR001466">
    <property type="entry name" value="Beta-lactam-related"/>
</dbReference>
<reference evidence="4 5" key="1">
    <citation type="submission" date="2022-10" db="EMBL/GenBank/DDBJ databases">
        <title>Alteromonas sp. chi3 Genome sequencing.</title>
        <authorList>
            <person name="Park S."/>
        </authorList>
    </citation>
    <scope>NUCLEOTIDE SEQUENCE [LARGE SCALE GENOMIC DNA]</scope>
    <source>
        <strain evidence="5">chi3</strain>
    </source>
</reference>
<dbReference type="InterPro" id="IPR012338">
    <property type="entry name" value="Beta-lactam/transpept-like"/>
</dbReference>
<dbReference type="EMBL" id="JAQQXP010000001">
    <property type="protein sequence ID" value="MDC8830304.1"/>
    <property type="molecule type" value="Genomic_DNA"/>
</dbReference>
<feature type="chain" id="PRO_5047098386" evidence="1">
    <location>
        <begin position="23"/>
        <end position="526"/>
    </location>
</feature>
<dbReference type="PANTHER" id="PTHR46825">
    <property type="entry name" value="D-ALANYL-D-ALANINE-CARBOXYPEPTIDASE/ENDOPEPTIDASE AMPH"/>
    <property type="match status" value="1"/>
</dbReference>
<dbReference type="GO" id="GO:0016787">
    <property type="term" value="F:hydrolase activity"/>
    <property type="evidence" value="ECO:0007669"/>
    <property type="project" value="UniProtKB-KW"/>
</dbReference>
<evidence type="ECO:0000313" key="4">
    <source>
        <dbReference type="EMBL" id="MDC8830304.1"/>
    </source>
</evidence>
<name>A0ABT5L1L1_9ALTE</name>
<dbReference type="Pfam" id="PF11954">
    <property type="entry name" value="DUF3471"/>
    <property type="match status" value="1"/>
</dbReference>
<dbReference type="InterPro" id="IPR021860">
    <property type="entry name" value="Peptidase_S12_Pab87-rel_C"/>
</dbReference>
<protein>
    <submittedName>
        <fullName evidence="4">Serine hydrolase</fullName>
    </submittedName>
</protein>
<accession>A0ABT5L1L1</accession>
<dbReference type="Gene3D" id="3.40.710.10">
    <property type="entry name" value="DD-peptidase/beta-lactamase superfamily"/>
    <property type="match status" value="1"/>
</dbReference>
<dbReference type="InterPro" id="IPR050491">
    <property type="entry name" value="AmpC-like"/>
</dbReference>
<evidence type="ECO:0000259" key="3">
    <source>
        <dbReference type="Pfam" id="PF11954"/>
    </source>
</evidence>
<evidence type="ECO:0000313" key="5">
    <source>
        <dbReference type="Proteomes" id="UP001218788"/>
    </source>
</evidence>
<dbReference type="SUPFAM" id="SSF56601">
    <property type="entry name" value="beta-lactamase/transpeptidase-like"/>
    <property type="match status" value="1"/>
</dbReference>
<keyword evidence="4" id="KW-0378">Hydrolase</keyword>
<keyword evidence="1" id="KW-0732">Signal</keyword>
<evidence type="ECO:0000256" key="1">
    <source>
        <dbReference type="SAM" id="SignalP"/>
    </source>
</evidence>
<comment type="caution">
    <text evidence="4">The sequence shown here is derived from an EMBL/GenBank/DDBJ whole genome shotgun (WGS) entry which is preliminary data.</text>
</comment>
<feature type="signal peptide" evidence="1">
    <location>
        <begin position="1"/>
        <end position="22"/>
    </location>
</feature>
<feature type="domain" description="Beta-lactamase-related" evidence="2">
    <location>
        <begin position="45"/>
        <end position="372"/>
    </location>
</feature>
<sequence length="526" mass="58159">MITLRIKHIFATLMLTTTSACAAQPELSSAAGLANLDNVVNAALQTFYTPGMAVGIIKNGEVVYLDGAGQRQLDPALPVNADTYFRLASTSKAFTAAALAMAIEDFELSWDTRVTDILPGFQMQDAWVTREFTLMDLLVHRSGLASGAGDSMLWPEPSGFSREEIIHNLRYLTPVSSFRSAYAYSNLMYITAGEVVAKLYQKPFAEVINDKIFAPLDMQCFAGDQTDAALNNVALSYGHNDERGIYAIPRNGIQGSELVSAAAGGIVCNASGMLKWLQMWLNKGTGQNGAQILTPEQVETIHKARTVLSVSDTDDEWDDTLFKAYGLGWRLADVHGYQVISHTGTLSGYQAYVAMVPKLHLAVVLLNNGSNYGARSAVMQHILKSYIAPQETTDWVQTLKEYQAEREQRYLANLDVPEGIGEVVLDPLAYSGEFTDTWYGTMQITLNQAGQLRLSSDKMTMLTGTLEPFSDHTFVIRWDNQNAASDAFMHFDVNPARQVTGFKFHPFTYKEKLSHNFSDTYFTRSE</sequence>
<gene>
    <name evidence="4" type="ORF">OIK42_05950</name>
</gene>
<dbReference type="Proteomes" id="UP001218788">
    <property type="component" value="Unassembled WGS sequence"/>
</dbReference>
<dbReference type="RefSeq" id="WP_273639059.1">
    <property type="nucleotide sequence ID" value="NZ_JAQQXP010000001.1"/>
</dbReference>
<organism evidence="4 5">
    <name type="scientific">Alteromonas gilva</name>
    <dbReference type="NCBI Taxonomy" id="2987522"/>
    <lineage>
        <taxon>Bacteria</taxon>
        <taxon>Pseudomonadati</taxon>
        <taxon>Pseudomonadota</taxon>
        <taxon>Gammaproteobacteria</taxon>
        <taxon>Alteromonadales</taxon>
        <taxon>Alteromonadaceae</taxon>
        <taxon>Alteromonas/Salinimonas group</taxon>
        <taxon>Alteromonas</taxon>
    </lineage>
</organism>